<dbReference type="SUPFAM" id="SSF53383">
    <property type="entry name" value="PLP-dependent transferases"/>
    <property type="match status" value="1"/>
</dbReference>
<dbReference type="PANTHER" id="PTHR30244:SF36">
    <property type="entry name" value="3-OXO-GLUCOSE-6-PHOSPHATE:GLUTAMATE AMINOTRANSFERASE"/>
    <property type="match status" value="1"/>
</dbReference>
<evidence type="ECO:0000313" key="2">
    <source>
        <dbReference type="EMBL" id="GAH58579.1"/>
    </source>
</evidence>
<dbReference type="GO" id="GO:0008483">
    <property type="term" value="F:transaminase activity"/>
    <property type="evidence" value="ECO:0007669"/>
    <property type="project" value="TreeGrafter"/>
</dbReference>
<keyword evidence="1" id="KW-0663">Pyridoxal phosphate</keyword>
<reference evidence="2" key="1">
    <citation type="journal article" date="2014" name="Front. Microbiol.">
        <title>High frequency of phylogenetically diverse reductive dehalogenase-homologous genes in deep subseafloor sedimentary metagenomes.</title>
        <authorList>
            <person name="Kawai M."/>
            <person name="Futagami T."/>
            <person name="Toyoda A."/>
            <person name="Takaki Y."/>
            <person name="Nishi S."/>
            <person name="Hori S."/>
            <person name="Arai W."/>
            <person name="Tsubouchi T."/>
            <person name="Morono Y."/>
            <person name="Uchiyama I."/>
            <person name="Ito T."/>
            <person name="Fujiyama A."/>
            <person name="Inagaki F."/>
            <person name="Takami H."/>
        </authorList>
    </citation>
    <scope>NUCLEOTIDE SEQUENCE</scope>
    <source>
        <strain evidence="2">Expedition CK06-06</strain>
    </source>
</reference>
<dbReference type="InterPro" id="IPR000653">
    <property type="entry name" value="DegT/StrS_aminotransferase"/>
</dbReference>
<dbReference type="InterPro" id="IPR015422">
    <property type="entry name" value="PyrdxlP-dep_Trfase_small"/>
</dbReference>
<dbReference type="PANTHER" id="PTHR30244">
    <property type="entry name" value="TRANSAMINASE"/>
    <property type="match status" value="1"/>
</dbReference>
<accession>X1HXP3</accession>
<gene>
    <name evidence="2" type="ORF">S03H2_36775</name>
</gene>
<dbReference type="EMBL" id="BARU01022591">
    <property type="protein sequence ID" value="GAH58579.1"/>
    <property type="molecule type" value="Genomic_DNA"/>
</dbReference>
<comment type="caution">
    <text evidence="2">The sequence shown here is derived from an EMBL/GenBank/DDBJ whole genome shotgun (WGS) entry which is preliminary data.</text>
</comment>
<evidence type="ECO:0000256" key="1">
    <source>
        <dbReference type="ARBA" id="ARBA00022898"/>
    </source>
</evidence>
<dbReference type="Gene3D" id="3.90.1150.10">
    <property type="entry name" value="Aspartate Aminotransferase, domain 1"/>
    <property type="match status" value="1"/>
</dbReference>
<organism evidence="2">
    <name type="scientific">marine sediment metagenome</name>
    <dbReference type="NCBI Taxonomy" id="412755"/>
    <lineage>
        <taxon>unclassified sequences</taxon>
        <taxon>metagenomes</taxon>
        <taxon>ecological metagenomes</taxon>
    </lineage>
</organism>
<dbReference type="Pfam" id="PF01041">
    <property type="entry name" value="DegT_DnrJ_EryC1"/>
    <property type="match status" value="1"/>
</dbReference>
<proteinExistence type="predicted"/>
<name>X1HXP3_9ZZZZ</name>
<sequence>DRLKDYLKKKGIETKIYYPLPLHLQKVYRNLGYSDLDLPIAERASKEVLSLPIYPELREAQIEFVVNEIKNFF</sequence>
<dbReference type="AlphaFoldDB" id="X1HXP3"/>
<dbReference type="InterPro" id="IPR015424">
    <property type="entry name" value="PyrdxlP-dep_Trfase"/>
</dbReference>
<feature type="non-terminal residue" evidence="2">
    <location>
        <position position="1"/>
    </location>
</feature>
<evidence type="ECO:0008006" key="3">
    <source>
        <dbReference type="Google" id="ProtNLM"/>
    </source>
</evidence>
<dbReference type="GO" id="GO:0000271">
    <property type="term" value="P:polysaccharide biosynthetic process"/>
    <property type="evidence" value="ECO:0007669"/>
    <property type="project" value="TreeGrafter"/>
</dbReference>
<protein>
    <recommendedName>
        <fullName evidence="3">Transcriptional regulator</fullName>
    </recommendedName>
</protein>
<dbReference type="GO" id="GO:0030170">
    <property type="term" value="F:pyridoxal phosphate binding"/>
    <property type="evidence" value="ECO:0007669"/>
    <property type="project" value="TreeGrafter"/>
</dbReference>